<sequence>MDIRHMEHLLALADTGRFVTAANRVHLSQAAFSRSIQALEDDLGLKLFDRGRHGAAPTQAGRAVIERVRQVMFDLGCLKHDVNLIRTGGAGSLRIGAGPIPAQILVPEVLIAMRRQHPALQISVTVESPDRLLAQLEEDALDVVLADPKLVTRATATACTPLGRLQLTLHCHKAHPLTKKKHVTMADLHTYGVASGKGPRGFLQAVATSMGLNDFAEFPRILESDDFAIMARVVAMTDTLAILPRQHPDTPYGRLLRPLHCPDLPPIPIDVHAILLKGRTPSPSVTEFIGLAGQVATAW</sequence>
<dbReference type="EMBL" id="WKJJ01000011">
    <property type="protein sequence ID" value="MRV73790.1"/>
    <property type="molecule type" value="Genomic_DNA"/>
</dbReference>
<dbReference type="PRINTS" id="PR00039">
    <property type="entry name" value="HTHLYSR"/>
</dbReference>
<dbReference type="Gene3D" id="1.10.10.10">
    <property type="entry name" value="Winged helix-like DNA-binding domain superfamily/Winged helix DNA-binding domain"/>
    <property type="match status" value="1"/>
</dbReference>
<dbReference type="InterPro" id="IPR000847">
    <property type="entry name" value="LysR_HTH_N"/>
</dbReference>
<dbReference type="Gene3D" id="3.40.190.10">
    <property type="entry name" value="Periplasmic binding protein-like II"/>
    <property type="match status" value="2"/>
</dbReference>
<evidence type="ECO:0000313" key="6">
    <source>
        <dbReference type="EMBL" id="MRV73790.1"/>
    </source>
</evidence>
<organism evidence="6 7">
    <name type="scientific">Pseudoduganella rivuli</name>
    <dbReference type="NCBI Taxonomy" id="2666085"/>
    <lineage>
        <taxon>Bacteria</taxon>
        <taxon>Pseudomonadati</taxon>
        <taxon>Pseudomonadota</taxon>
        <taxon>Betaproteobacteria</taxon>
        <taxon>Burkholderiales</taxon>
        <taxon>Oxalobacteraceae</taxon>
        <taxon>Telluria group</taxon>
        <taxon>Pseudoduganella</taxon>
    </lineage>
</organism>
<dbReference type="PROSITE" id="PS50931">
    <property type="entry name" value="HTH_LYSR"/>
    <property type="match status" value="1"/>
</dbReference>
<evidence type="ECO:0000313" key="7">
    <source>
        <dbReference type="Proteomes" id="UP000446768"/>
    </source>
</evidence>
<dbReference type="GO" id="GO:0003677">
    <property type="term" value="F:DNA binding"/>
    <property type="evidence" value="ECO:0007669"/>
    <property type="project" value="UniProtKB-KW"/>
</dbReference>
<dbReference type="InterPro" id="IPR005119">
    <property type="entry name" value="LysR_subst-bd"/>
</dbReference>
<reference evidence="6 7" key="1">
    <citation type="submission" date="2019-11" db="EMBL/GenBank/DDBJ databases">
        <title>Novel species isolated from a subtropical stream in China.</title>
        <authorList>
            <person name="Lu H."/>
        </authorList>
    </citation>
    <scope>NUCLEOTIDE SEQUENCE [LARGE SCALE GENOMIC DNA]</scope>
    <source>
        <strain evidence="6 7">FT92W</strain>
    </source>
</reference>
<dbReference type="PANTHER" id="PTHR30419">
    <property type="entry name" value="HTH-TYPE TRANSCRIPTIONAL REGULATOR YBHD"/>
    <property type="match status" value="1"/>
</dbReference>
<keyword evidence="2" id="KW-0805">Transcription regulation</keyword>
<dbReference type="GO" id="GO:0003700">
    <property type="term" value="F:DNA-binding transcription factor activity"/>
    <property type="evidence" value="ECO:0007669"/>
    <property type="project" value="InterPro"/>
</dbReference>
<dbReference type="AlphaFoldDB" id="A0A7X2IPT1"/>
<dbReference type="SUPFAM" id="SSF46785">
    <property type="entry name" value="Winged helix' DNA-binding domain"/>
    <property type="match status" value="1"/>
</dbReference>
<feature type="domain" description="HTH lysR-type" evidence="5">
    <location>
        <begin position="1"/>
        <end position="58"/>
    </location>
</feature>
<keyword evidence="7" id="KW-1185">Reference proteome</keyword>
<dbReference type="Proteomes" id="UP000446768">
    <property type="component" value="Unassembled WGS sequence"/>
</dbReference>
<protein>
    <submittedName>
        <fullName evidence="6">LysR family transcriptional regulator</fullName>
    </submittedName>
</protein>
<dbReference type="RefSeq" id="WP_154376690.1">
    <property type="nucleotide sequence ID" value="NZ_WKJJ01000011.1"/>
</dbReference>
<proteinExistence type="inferred from homology"/>
<dbReference type="Pfam" id="PF00126">
    <property type="entry name" value="HTH_1"/>
    <property type="match status" value="1"/>
</dbReference>
<comment type="caution">
    <text evidence="6">The sequence shown here is derived from an EMBL/GenBank/DDBJ whole genome shotgun (WGS) entry which is preliminary data.</text>
</comment>
<keyword evidence="4" id="KW-0804">Transcription</keyword>
<evidence type="ECO:0000256" key="1">
    <source>
        <dbReference type="ARBA" id="ARBA00009437"/>
    </source>
</evidence>
<dbReference type="GO" id="GO:0005829">
    <property type="term" value="C:cytosol"/>
    <property type="evidence" value="ECO:0007669"/>
    <property type="project" value="TreeGrafter"/>
</dbReference>
<dbReference type="InterPro" id="IPR036390">
    <property type="entry name" value="WH_DNA-bd_sf"/>
</dbReference>
<dbReference type="PANTHER" id="PTHR30419:SF30">
    <property type="entry name" value="LYSR FAMILY TRANSCRIPTIONAL REGULATOR"/>
    <property type="match status" value="1"/>
</dbReference>
<evidence type="ECO:0000256" key="3">
    <source>
        <dbReference type="ARBA" id="ARBA00023125"/>
    </source>
</evidence>
<comment type="similarity">
    <text evidence="1">Belongs to the LysR transcriptional regulatory family.</text>
</comment>
<gene>
    <name evidence="6" type="ORF">GJ700_18935</name>
</gene>
<keyword evidence="3" id="KW-0238">DNA-binding</keyword>
<dbReference type="Pfam" id="PF03466">
    <property type="entry name" value="LysR_substrate"/>
    <property type="match status" value="1"/>
</dbReference>
<dbReference type="InterPro" id="IPR036388">
    <property type="entry name" value="WH-like_DNA-bd_sf"/>
</dbReference>
<name>A0A7X2IPT1_9BURK</name>
<evidence type="ECO:0000256" key="2">
    <source>
        <dbReference type="ARBA" id="ARBA00023015"/>
    </source>
</evidence>
<evidence type="ECO:0000256" key="4">
    <source>
        <dbReference type="ARBA" id="ARBA00023163"/>
    </source>
</evidence>
<dbReference type="SUPFAM" id="SSF53850">
    <property type="entry name" value="Periplasmic binding protein-like II"/>
    <property type="match status" value="1"/>
</dbReference>
<dbReference type="CDD" id="cd05466">
    <property type="entry name" value="PBP2_LTTR_substrate"/>
    <property type="match status" value="1"/>
</dbReference>
<evidence type="ECO:0000259" key="5">
    <source>
        <dbReference type="PROSITE" id="PS50931"/>
    </source>
</evidence>
<accession>A0A7X2IPT1</accession>
<dbReference type="InterPro" id="IPR050950">
    <property type="entry name" value="HTH-type_LysR_regulators"/>
</dbReference>